<evidence type="ECO:0000259" key="9">
    <source>
        <dbReference type="PROSITE" id="PS50929"/>
    </source>
</evidence>
<dbReference type="PANTHER" id="PTHR24221:SF654">
    <property type="entry name" value="ATP-BINDING CASSETTE SUB-FAMILY B MEMBER 6"/>
    <property type="match status" value="1"/>
</dbReference>
<evidence type="ECO:0000256" key="4">
    <source>
        <dbReference type="ARBA" id="ARBA00022840"/>
    </source>
</evidence>
<proteinExistence type="predicted"/>
<dbReference type="InterPro" id="IPR039421">
    <property type="entry name" value="Type_1_exporter"/>
</dbReference>
<evidence type="ECO:0000256" key="5">
    <source>
        <dbReference type="ARBA" id="ARBA00022989"/>
    </source>
</evidence>
<dbReference type="GO" id="GO:0016887">
    <property type="term" value="F:ATP hydrolysis activity"/>
    <property type="evidence" value="ECO:0007669"/>
    <property type="project" value="InterPro"/>
</dbReference>
<evidence type="ECO:0000313" key="10">
    <source>
        <dbReference type="EMBL" id="HFM98805.1"/>
    </source>
</evidence>
<dbReference type="PROSITE" id="PS50893">
    <property type="entry name" value="ABC_TRANSPORTER_2"/>
    <property type="match status" value="1"/>
</dbReference>
<protein>
    <submittedName>
        <fullName evidence="10">ABC transporter ATP-binding protein</fullName>
    </submittedName>
</protein>
<dbReference type="InterPro" id="IPR003593">
    <property type="entry name" value="AAA+_ATPase"/>
</dbReference>
<gene>
    <name evidence="10" type="ORF">ENR64_13810</name>
</gene>
<evidence type="ECO:0000256" key="2">
    <source>
        <dbReference type="ARBA" id="ARBA00022692"/>
    </source>
</evidence>
<dbReference type="GO" id="GO:0034040">
    <property type="term" value="F:ATPase-coupled lipid transmembrane transporter activity"/>
    <property type="evidence" value="ECO:0007669"/>
    <property type="project" value="TreeGrafter"/>
</dbReference>
<evidence type="ECO:0000259" key="8">
    <source>
        <dbReference type="PROSITE" id="PS50893"/>
    </source>
</evidence>
<dbReference type="InterPro" id="IPR036640">
    <property type="entry name" value="ABC1_TM_sf"/>
</dbReference>
<feature type="transmembrane region" description="Helical" evidence="7">
    <location>
        <begin position="34"/>
        <end position="60"/>
    </location>
</feature>
<dbReference type="NCBIfam" id="NF045513">
    <property type="entry name" value="HepA_fam_ABC"/>
    <property type="match status" value="1"/>
</dbReference>
<comment type="caution">
    <text evidence="10">The sequence shown here is derived from an EMBL/GenBank/DDBJ whole genome shotgun (WGS) entry which is preliminary data.</text>
</comment>
<organism evidence="10">
    <name type="scientific">Oscillatoriales cyanobacterium SpSt-418</name>
    <dbReference type="NCBI Taxonomy" id="2282169"/>
    <lineage>
        <taxon>Bacteria</taxon>
        <taxon>Bacillati</taxon>
        <taxon>Cyanobacteriota</taxon>
        <taxon>Cyanophyceae</taxon>
        <taxon>Oscillatoriophycideae</taxon>
        <taxon>Oscillatoriales</taxon>
    </lineage>
</organism>
<dbReference type="Gene3D" id="1.20.1560.10">
    <property type="entry name" value="ABC transporter type 1, transmembrane domain"/>
    <property type="match status" value="1"/>
</dbReference>
<reference evidence="10" key="1">
    <citation type="journal article" date="2020" name="mSystems">
        <title>Genome- and Community-Level Interaction Insights into Carbon Utilization and Element Cycling Functions of Hydrothermarchaeota in Hydrothermal Sediment.</title>
        <authorList>
            <person name="Zhou Z."/>
            <person name="Liu Y."/>
            <person name="Xu W."/>
            <person name="Pan J."/>
            <person name="Luo Z.H."/>
            <person name="Li M."/>
        </authorList>
    </citation>
    <scope>NUCLEOTIDE SEQUENCE [LARGE SCALE GENOMIC DNA]</scope>
    <source>
        <strain evidence="10">SpSt-418</strain>
    </source>
</reference>
<dbReference type="Pfam" id="PF00005">
    <property type="entry name" value="ABC_tran"/>
    <property type="match status" value="1"/>
</dbReference>
<feature type="transmembrane region" description="Helical" evidence="7">
    <location>
        <begin position="307"/>
        <end position="324"/>
    </location>
</feature>
<dbReference type="PROSITE" id="PS50929">
    <property type="entry name" value="ABC_TM1F"/>
    <property type="match status" value="1"/>
</dbReference>
<dbReference type="PANTHER" id="PTHR24221">
    <property type="entry name" value="ATP-BINDING CASSETTE SUB-FAMILY B"/>
    <property type="match status" value="1"/>
</dbReference>
<dbReference type="InterPro" id="IPR011527">
    <property type="entry name" value="ABC1_TM_dom"/>
</dbReference>
<dbReference type="GO" id="GO:0005886">
    <property type="term" value="C:plasma membrane"/>
    <property type="evidence" value="ECO:0007669"/>
    <property type="project" value="UniProtKB-SubCell"/>
</dbReference>
<dbReference type="InterPro" id="IPR027417">
    <property type="entry name" value="P-loop_NTPase"/>
</dbReference>
<dbReference type="Pfam" id="PF00664">
    <property type="entry name" value="ABC_membrane"/>
    <property type="match status" value="1"/>
</dbReference>
<dbReference type="PROSITE" id="PS00211">
    <property type="entry name" value="ABC_TRANSPORTER_1"/>
    <property type="match status" value="1"/>
</dbReference>
<name>A0A7C3KFM2_9CYAN</name>
<feature type="domain" description="ABC transporter" evidence="8">
    <location>
        <begin position="373"/>
        <end position="607"/>
    </location>
</feature>
<keyword evidence="3" id="KW-0547">Nucleotide-binding</keyword>
<dbReference type="SMART" id="SM00382">
    <property type="entry name" value="AAA"/>
    <property type="match status" value="1"/>
</dbReference>
<dbReference type="CDD" id="cd03251">
    <property type="entry name" value="ABCC_MsbA"/>
    <property type="match status" value="1"/>
</dbReference>
<evidence type="ECO:0000256" key="7">
    <source>
        <dbReference type="SAM" id="Phobius"/>
    </source>
</evidence>
<dbReference type="AlphaFoldDB" id="A0A7C3KFM2"/>
<evidence type="ECO:0000256" key="3">
    <source>
        <dbReference type="ARBA" id="ARBA00022741"/>
    </source>
</evidence>
<dbReference type="SUPFAM" id="SSF52540">
    <property type="entry name" value="P-loop containing nucleoside triphosphate hydrolases"/>
    <property type="match status" value="1"/>
</dbReference>
<dbReference type="EMBL" id="DSRU01000205">
    <property type="protein sequence ID" value="HFM98805.1"/>
    <property type="molecule type" value="Genomic_DNA"/>
</dbReference>
<sequence>MQLKLTIAKRLIKATGFWQDNRLVLQELRHFPRVVLLALLFPSLGAVFEGFGIGFLLAFLQNLVSEGAEPIRTGLTWVDHWLLGVDAPKLEQLYRVSALILLSTWLRATCNYLTAVYMGTARILLVDRLNRKIFEQLQALSLTFFGQVQAGKLINTLTAEVGQLQYSISSFSTLFTRGQVLIVYGVIALTISWQLTLAAVLLFSLMAAGLSRLNRQTRELSFPVSQARGEFTAIANEFINGIRTVQAFATQDFERRRFYQASDKIAAASNRANMQISIVRPLVEAIASTILIGMIIAGIGFFVAQGVLTTGALLTFIFLLFRLVPAIQEVNGSFAAMVSMQGSVHSIEELLRRDNKPYLKNGHQAFSGLHQAIEFASVDFGYDPDLLVLKNITLSIPKGTTVALVGASGAGKSTLADLIPRFYDPTQGNIYLDGRNLREFDITSLRQQIAVVSQDTFIFNTTVRNNIAYGLENVSDAEVMEAAQLANAVGFIEDLPEGLDTILGDRGVRLSGGQRQRIAIARALLRNPEILILDEATSALDSVSERLIQESIEKLSVGRTVIAIAHRLSTISNADKVVVMEQGRIVEQGTYTELLAQRGKLWNYHQMQNTNRSEANQTS</sequence>
<feature type="transmembrane region" description="Helical" evidence="7">
    <location>
        <begin position="281"/>
        <end position="301"/>
    </location>
</feature>
<dbReference type="Gene3D" id="3.40.50.300">
    <property type="entry name" value="P-loop containing nucleotide triphosphate hydrolases"/>
    <property type="match status" value="1"/>
</dbReference>
<feature type="transmembrane region" description="Helical" evidence="7">
    <location>
        <begin position="181"/>
        <end position="208"/>
    </location>
</feature>
<dbReference type="SUPFAM" id="SSF90123">
    <property type="entry name" value="ABC transporter transmembrane region"/>
    <property type="match status" value="1"/>
</dbReference>
<keyword evidence="5 7" id="KW-1133">Transmembrane helix</keyword>
<comment type="subcellular location">
    <subcellularLocation>
        <location evidence="1">Cell membrane</location>
        <topology evidence="1">Multi-pass membrane protein</topology>
    </subcellularLocation>
</comment>
<evidence type="ECO:0000256" key="6">
    <source>
        <dbReference type="ARBA" id="ARBA00023136"/>
    </source>
</evidence>
<accession>A0A7C3KFM2</accession>
<keyword evidence="2 7" id="KW-0812">Transmembrane</keyword>
<dbReference type="GO" id="GO:0140359">
    <property type="term" value="F:ABC-type transporter activity"/>
    <property type="evidence" value="ECO:0007669"/>
    <property type="project" value="InterPro"/>
</dbReference>
<dbReference type="GO" id="GO:0005524">
    <property type="term" value="F:ATP binding"/>
    <property type="evidence" value="ECO:0007669"/>
    <property type="project" value="UniProtKB-KW"/>
</dbReference>
<dbReference type="InterPro" id="IPR017871">
    <property type="entry name" value="ABC_transporter-like_CS"/>
</dbReference>
<keyword evidence="6 7" id="KW-0472">Membrane</keyword>
<keyword evidence="4 10" id="KW-0067">ATP-binding</keyword>
<dbReference type="InterPro" id="IPR003439">
    <property type="entry name" value="ABC_transporter-like_ATP-bd"/>
</dbReference>
<dbReference type="FunFam" id="3.40.50.300:FF:000218">
    <property type="entry name" value="Multidrug ABC transporter ATP-binding protein"/>
    <property type="match status" value="1"/>
</dbReference>
<feature type="domain" description="ABC transmembrane type-1" evidence="9">
    <location>
        <begin position="44"/>
        <end position="339"/>
    </location>
</feature>
<evidence type="ECO:0000256" key="1">
    <source>
        <dbReference type="ARBA" id="ARBA00004651"/>
    </source>
</evidence>